<evidence type="ECO:0000256" key="1">
    <source>
        <dbReference type="SAM" id="Phobius"/>
    </source>
</evidence>
<keyword evidence="1" id="KW-1133">Transmembrane helix</keyword>
<name>A0A0D2JWJ9_9EURO</name>
<dbReference type="VEuPathDB" id="FungiDB:Z520_06670"/>
<keyword evidence="1" id="KW-0812">Transmembrane</keyword>
<dbReference type="OrthoDB" id="9451547at2759"/>
<feature type="transmembrane region" description="Helical" evidence="1">
    <location>
        <begin position="876"/>
        <end position="896"/>
    </location>
</feature>
<dbReference type="AlphaFoldDB" id="A0A0D2JWJ9"/>
<sequence>MVSYMRMSPVKYDVEAQISQFLDIWDTTIIIDENLSPEHVKLRAGSGFLKKSKHLFFSPTWRSPMLHWSSQDDRIGLPMSYLDKDIRVTVGAITVNENCSLLRRDCEQELAGNLVDLHREPGHWNPHTRTTGVTGGVSGGSIAPAVLTFNHSITQMWCPPIFKKGVARRVPLRALLDETVVSYLESKMPDVELDTSIIKLIRTAKSDNAATEIYNNVARAEGKYKALQLAVKHLVNALQWTGLDKTEKNLFLWWPEPDRFIDRGVTLDESWYTSGSWIPILQDSKNCAIFGLATWRWLEDHRTGKTCRNPDGSGDPKILCKKSELILYTGIGPHNKGEPLTVGQYLIMESRKPERHVFVVRDPAISKSDAYLLEYRGLWSRSAVSSKKDTLSMEESAELIELGKAVVMRHKQKEASRLTRIIDPADRGKLLLRIFGFHALCTYLGIVCEQEGHTLHSCLKGEICATEKSATSMLPVNQCETADFVPTITSVNGNSSLSSIQFAKGWVNQPNGRGTWDILQACVVTMILCSWSSLVLNIFSAKGGVPFMKDKLRWMLFTLFWPEITLGVAYEQWESASQCVEDFSKRNKKGYEKWTMRHAFFADMGGFQLKTPDFPAFAVDGQQLLYLIENDYIPYPNVDAETIWDKNKADGFARAITLIQITWFSIQCIGRSIQHLALTTLELLTINMIFCTLFTFYFWNHKPLDVQTPIILRTDTTIAEILVKAGDRAREPYKLTPLDFIAAQPTRANFVATWWWGLALCFDGKLFQMNEKQRPVSTFSNSRAIPPRGYSFWSCLFRILISAGYFALHFAGWNLILPTTIERKLWRAAIIFFLALYSTYLVVFAVVTLLSGWIARKYFHKEASTFIEVASIFPKWFQLGGLIPIYGSYAVVRMYLVIEGFISLRMLPVDAYDSVDWSNFIVHF</sequence>
<feature type="transmembrane region" description="Helical" evidence="1">
    <location>
        <begin position="790"/>
        <end position="816"/>
    </location>
</feature>
<dbReference type="Proteomes" id="UP000053411">
    <property type="component" value="Unassembled WGS sequence"/>
</dbReference>
<dbReference type="EMBL" id="KN848073">
    <property type="protein sequence ID" value="KIX97892.1"/>
    <property type="molecule type" value="Genomic_DNA"/>
</dbReference>
<proteinExistence type="predicted"/>
<reference evidence="2 3" key="1">
    <citation type="submission" date="2015-01" db="EMBL/GenBank/DDBJ databases">
        <title>The Genome Sequence of Fonsecaea multimorphosa CBS 102226.</title>
        <authorList>
            <consortium name="The Broad Institute Genomics Platform"/>
            <person name="Cuomo C."/>
            <person name="de Hoog S."/>
            <person name="Gorbushina A."/>
            <person name="Stielow B."/>
            <person name="Teixiera M."/>
            <person name="Abouelleil A."/>
            <person name="Chapman S.B."/>
            <person name="Priest M."/>
            <person name="Young S.K."/>
            <person name="Wortman J."/>
            <person name="Nusbaum C."/>
            <person name="Birren B."/>
        </authorList>
    </citation>
    <scope>NUCLEOTIDE SEQUENCE [LARGE SCALE GENOMIC DNA]</scope>
    <source>
        <strain evidence="2 3">CBS 102226</strain>
    </source>
</reference>
<feature type="transmembrane region" description="Helical" evidence="1">
    <location>
        <begin position="676"/>
        <end position="699"/>
    </location>
</feature>
<dbReference type="PANTHER" id="PTHR35043:SF8">
    <property type="entry name" value="DUF4220 DOMAIN-CONTAINING PROTEIN"/>
    <property type="match status" value="1"/>
</dbReference>
<feature type="transmembrane region" description="Helical" evidence="1">
    <location>
        <begin position="828"/>
        <end position="856"/>
    </location>
</feature>
<keyword evidence="3" id="KW-1185">Reference proteome</keyword>
<organism evidence="2 3">
    <name type="scientific">Fonsecaea multimorphosa CBS 102226</name>
    <dbReference type="NCBI Taxonomy" id="1442371"/>
    <lineage>
        <taxon>Eukaryota</taxon>
        <taxon>Fungi</taxon>
        <taxon>Dikarya</taxon>
        <taxon>Ascomycota</taxon>
        <taxon>Pezizomycotina</taxon>
        <taxon>Eurotiomycetes</taxon>
        <taxon>Chaetothyriomycetidae</taxon>
        <taxon>Chaetothyriales</taxon>
        <taxon>Herpotrichiellaceae</taxon>
        <taxon>Fonsecaea</taxon>
    </lineage>
</organism>
<protein>
    <submittedName>
        <fullName evidence="2">Uncharacterized protein</fullName>
    </submittedName>
</protein>
<dbReference type="GeneID" id="27712416"/>
<gene>
    <name evidence="2" type="ORF">Z520_06670</name>
</gene>
<dbReference type="PANTHER" id="PTHR35043">
    <property type="entry name" value="TRANSCRIPTION FACTOR DOMAIN-CONTAINING PROTEIN"/>
    <property type="match status" value="1"/>
</dbReference>
<evidence type="ECO:0000313" key="3">
    <source>
        <dbReference type="Proteomes" id="UP000053411"/>
    </source>
</evidence>
<keyword evidence="1" id="KW-0472">Membrane</keyword>
<accession>A0A0D2JWJ9</accession>
<dbReference type="RefSeq" id="XP_016632015.1">
    <property type="nucleotide sequence ID" value="XM_016777170.1"/>
</dbReference>
<evidence type="ECO:0000313" key="2">
    <source>
        <dbReference type="EMBL" id="KIX97892.1"/>
    </source>
</evidence>